<keyword evidence="1" id="KW-0732">Signal</keyword>
<dbReference type="SUPFAM" id="SSF49299">
    <property type="entry name" value="PKD domain"/>
    <property type="match status" value="1"/>
</dbReference>
<name>A0A1H3MR65_9BURK</name>
<dbReference type="AlphaFoldDB" id="A0A1H3MR65"/>
<dbReference type="PROSITE" id="PS50093">
    <property type="entry name" value="PKD"/>
    <property type="match status" value="1"/>
</dbReference>
<reference evidence="3 4" key="1">
    <citation type="submission" date="2016-10" db="EMBL/GenBank/DDBJ databases">
        <authorList>
            <person name="de Groot N.N."/>
        </authorList>
    </citation>
    <scope>NUCLEOTIDE SEQUENCE [LARGE SCALE GENOMIC DNA]</scope>
    <source>
        <strain evidence="3 4">LMG 24775</strain>
    </source>
</reference>
<dbReference type="GeneID" id="94689003"/>
<feature type="domain" description="PKD" evidence="2">
    <location>
        <begin position="1013"/>
        <end position="1062"/>
    </location>
</feature>
<protein>
    <recommendedName>
        <fullName evidence="2">PKD domain-containing protein</fullName>
    </recommendedName>
</protein>
<dbReference type="Proteomes" id="UP000183417">
    <property type="component" value="Unassembled WGS sequence"/>
</dbReference>
<feature type="signal peptide" evidence="1">
    <location>
        <begin position="1"/>
        <end position="25"/>
    </location>
</feature>
<dbReference type="InterPro" id="IPR000601">
    <property type="entry name" value="PKD_dom"/>
</dbReference>
<gene>
    <name evidence="3" type="ORF">SAMN05421547_1089</name>
</gene>
<evidence type="ECO:0000313" key="4">
    <source>
        <dbReference type="Proteomes" id="UP000183417"/>
    </source>
</evidence>
<evidence type="ECO:0000256" key="1">
    <source>
        <dbReference type="SAM" id="SignalP"/>
    </source>
</evidence>
<feature type="chain" id="PRO_5010260005" description="PKD domain-containing protein" evidence="1">
    <location>
        <begin position="26"/>
        <end position="1250"/>
    </location>
</feature>
<accession>A0A1H3MR65</accession>
<proteinExistence type="predicted"/>
<dbReference type="EMBL" id="FNPE01000008">
    <property type="protein sequence ID" value="SDY79131.1"/>
    <property type="molecule type" value="Genomic_DNA"/>
</dbReference>
<evidence type="ECO:0000259" key="2">
    <source>
        <dbReference type="PROSITE" id="PS50093"/>
    </source>
</evidence>
<evidence type="ECO:0000313" key="3">
    <source>
        <dbReference type="EMBL" id="SDY79131.1"/>
    </source>
</evidence>
<dbReference type="RefSeq" id="WP_232244068.1">
    <property type="nucleotide sequence ID" value="NZ_CP065749.1"/>
</dbReference>
<organism evidence="3 4">
    <name type="scientific">Delftia lacustris</name>
    <dbReference type="NCBI Taxonomy" id="558537"/>
    <lineage>
        <taxon>Bacteria</taxon>
        <taxon>Pseudomonadati</taxon>
        <taxon>Pseudomonadota</taxon>
        <taxon>Betaproteobacteria</taxon>
        <taxon>Burkholderiales</taxon>
        <taxon>Comamonadaceae</taxon>
        <taxon>Delftia</taxon>
    </lineage>
</organism>
<sequence length="1250" mass="134409">MIRKHQLSQIAVAISLVCGGVPAHAALVAGVCEVNGIAVCGGASAPAIPAAGVLTIRGYAFDMATNDRPNEPAGGFVVVRNEDTLVSYKLPVQRIEARPDLIVDKIDGEITPEQYALVNSGFIAQVFSASLPPGHYTIQDVRLSMRVAGMTVIPIADADQRGSFKLPDANSPFTLVKADGTNVPLKMTRTAPNTVNATGYPALRDDNFEIRASLPGVGGEVVKSVPFAYKRPILSVPVSLPIVEGFPGTTAKISPTNPLNNRSLDVAEIPVVIESATVESMEINGTKVEQGTAMKLPRQANLAGLYPTVVKDAGTVESMQPVKLWVDLPDGPNIIMATERWDPSSKIMVKSSKDSAAIKVEDIDISAKLEGGTKETCSTLSMVRTGYMLSQTAGVNCAIQFGDLPEGLKYNPYASNALRGSLPVVGANVIDYTPGVVYTDPSTRQTAFYPSRKGPSAVAVEGLVPAPIALSFKNDKLLDTFYTKNADQYPGKNFATVDRTQARALGVMNVKGGYREIMTRIVYPGDVVKEVFSSVAESNVALIMQATDPWESYPVKVESWYQRAPEFKTEQSLDFIGVPATPLVDLEKAFASHDQADTVIHGQVGIPKGTQIVFDPASMGKWQVVIREDKTNNQLSAPVAVTEDGTFTVNMGRLTAGTRYIVAEAKMISTDGLVTNSSVLSKSRALITAAGERIEASLSSRATSGKAPFVQTINANVKNSKMLANVKAVSWEFLQADGTWARVMRSETVEQTGINFTAQVAEAGSVTYRAVLMNKYSGAEFTTDPLTLTAFDVPSFRVTAPGVVQVGRPVTLEVQADDGFDAAYTWRIITTGGYEGVSGENTAAFTFTPTEIKNYAIEVKGRSASAPDNPAADVTKTLGVKAVNPLAARASISGPTYLEAGKSYAFKAQINDVVPTTAQKAYKVLGYWSLPDGTRVDGTELQFVPRPEDKLLSYYTYVEGYPEETTVATLPFKTWAYNWPQDWNVRLSALQTDVPAVIKYQVETPGFDLKTLNGEPLTYTWSLPSGITRSSGNDVAGNFTVAAQGTYQLALQVSDTRGNVVNVYSDEFTILPPATVQTQASMVSKYGESYYAPGTYYISLKISQLPRGDSFLRNDVLINGAKVGEFTGSGNYVSFTDPGNYEVLLRTITKAGNYGEQALQVNVQEAPRPQCELKQTTSISGLLLTPVCTVSAGYIKSLTWTYDLDGVAQKATSKTFLVTKAWLASNRVSNLRLTIESDLGAKSEEPVLIQ</sequence>
<dbReference type="InterPro" id="IPR035986">
    <property type="entry name" value="PKD_dom_sf"/>
</dbReference>